<protein>
    <submittedName>
        <fullName evidence="1">Uncharacterized protein</fullName>
    </submittedName>
</protein>
<organism evidence="1 2">
    <name type="scientific">Portunus trituberculatus</name>
    <name type="common">Swimming crab</name>
    <name type="synonym">Neptunus trituberculatus</name>
    <dbReference type="NCBI Taxonomy" id="210409"/>
    <lineage>
        <taxon>Eukaryota</taxon>
        <taxon>Metazoa</taxon>
        <taxon>Ecdysozoa</taxon>
        <taxon>Arthropoda</taxon>
        <taxon>Crustacea</taxon>
        <taxon>Multicrustacea</taxon>
        <taxon>Malacostraca</taxon>
        <taxon>Eumalacostraca</taxon>
        <taxon>Eucarida</taxon>
        <taxon>Decapoda</taxon>
        <taxon>Pleocyemata</taxon>
        <taxon>Brachyura</taxon>
        <taxon>Eubrachyura</taxon>
        <taxon>Portunoidea</taxon>
        <taxon>Portunidae</taxon>
        <taxon>Portuninae</taxon>
        <taxon>Portunus</taxon>
    </lineage>
</organism>
<evidence type="ECO:0000313" key="1">
    <source>
        <dbReference type="EMBL" id="MPC78113.1"/>
    </source>
</evidence>
<dbReference type="AlphaFoldDB" id="A0A5B7I740"/>
<evidence type="ECO:0000313" key="2">
    <source>
        <dbReference type="Proteomes" id="UP000324222"/>
    </source>
</evidence>
<keyword evidence="2" id="KW-1185">Reference proteome</keyword>
<name>A0A5B7I740_PORTR</name>
<proteinExistence type="predicted"/>
<reference evidence="1 2" key="1">
    <citation type="submission" date="2019-05" db="EMBL/GenBank/DDBJ databases">
        <title>Another draft genome of Portunus trituberculatus and its Hox gene families provides insights of decapod evolution.</title>
        <authorList>
            <person name="Jeong J.-H."/>
            <person name="Song I."/>
            <person name="Kim S."/>
            <person name="Choi T."/>
            <person name="Kim D."/>
            <person name="Ryu S."/>
            <person name="Kim W."/>
        </authorList>
    </citation>
    <scope>NUCLEOTIDE SEQUENCE [LARGE SCALE GENOMIC DNA]</scope>
    <source>
        <tissue evidence="1">Muscle</tissue>
    </source>
</reference>
<accession>A0A5B7I740</accession>
<dbReference type="EMBL" id="VSRR010047625">
    <property type="protein sequence ID" value="MPC78113.1"/>
    <property type="molecule type" value="Genomic_DNA"/>
</dbReference>
<sequence length="171" mass="18446">MFPSHPLPITHPITVIHHLFPPFPSLYTCFFQPYTHPHVPFTLPPPAFPSACGVPAGGAVEWRSGWRWRSGWAGGVSCHIDCGQCETATHRERTGGVQGPAAPHTHSCWALRGVAVSVSVSVSAPLKPCASTCVRVAFSVSSIRDFSHVSFRFCVLSGFEVPETFVCCSDG</sequence>
<comment type="caution">
    <text evidence="1">The sequence shown here is derived from an EMBL/GenBank/DDBJ whole genome shotgun (WGS) entry which is preliminary data.</text>
</comment>
<dbReference type="Proteomes" id="UP000324222">
    <property type="component" value="Unassembled WGS sequence"/>
</dbReference>
<gene>
    <name evidence="1" type="ORF">E2C01_072591</name>
</gene>